<feature type="transmembrane region" description="Helical" evidence="1">
    <location>
        <begin position="63"/>
        <end position="87"/>
    </location>
</feature>
<evidence type="ECO:0000256" key="1">
    <source>
        <dbReference type="SAM" id="Phobius"/>
    </source>
</evidence>
<name>A0A1F7SME0_9BACT</name>
<feature type="transmembrane region" description="Helical" evidence="1">
    <location>
        <begin position="6"/>
        <end position="24"/>
    </location>
</feature>
<protein>
    <recommendedName>
        <fullName evidence="4">DUF2304 domain-containing protein</fullName>
    </recommendedName>
</protein>
<dbReference type="STRING" id="1817883.A3G31_02370"/>
<dbReference type="InterPro" id="IPR019277">
    <property type="entry name" value="DUF2304"/>
</dbReference>
<keyword evidence="1" id="KW-0812">Transmembrane</keyword>
<keyword evidence="1" id="KW-1133">Transmembrane helix</keyword>
<comment type="caution">
    <text evidence="2">The sequence shown here is derived from an EMBL/GenBank/DDBJ whole genome shotgun (WGS) entry which is preliminary data.</text>
</comment>
<reference evidence="2 3" key="1">
    <citation type="journal article" date="2016" name="Nat. Commun.">
        <title>Thousands of microbial genomes shed light on interconnected biogeochemical processes in an aquifer system.</title>
        <authorList>
            <person name="Anantharaman K."/>
            <person name="Brown C.T."/>
            <person name="Hug L.A."/>
            <person name="Sharon I."/>
            <person name="Castelle C.J."/>
            <person name="Probst A.J."/>
            <person name="Thomas B.C."/>
            <person name="Singh A."/>
            <person name="Wilkins M.J."/>
            <person name="Karaoz U."/>
            <person name="Brodie E.L."/>
            <person name="Williams K.H."/>
            <person name="Hubbard S.S."/>
            <person name="Banfield J.F."/>
        </authorList>
    </citation>
    <scope>NUCLEOTIDE SEQUENCE [LARGE SCALE GENOMIC DNA]</scope>
</reference>
<dbReference type="Proteomes" id="UP000178082">
    <property type="component" value="Unassembled WGS sequence"/>
</dbReference>
<dbReference type="EMBL" id="MGDI01000005">
    <property type="protein sequence ID" value="OGL54945.1"/>
    <property type="molecule type" value="Genomic_DNA"/>
</dbReference>
<gene>
    <name evidence="2" type="ORF">A3G31_02370</name>
</gene>
<feature type="transmembrane region" description="Helical" evidence="1">
    <location>
        <begin position="36"/>
        <end position="57"/>
    </location>
</feature>
<keyword evidence="1" id="KW-0472">Membrane</keyword>
<evidence type="ECO:0000313" key="2">
    <source>
        <dbReference type="EMBL" id="OGL54945.1"/>
    </source>
</evidence>
<evidence type="ECO:0000313" key="3">
    <source>
        <dbReference type="Proteomes" id="UP000178082"/>
    </source>
</evidence>
<sequence>MPITQKIFAVVISLAILIIIVELVRQRKLREEYSWLWILTGFTIIILSLWYNLLVFVTHLIGAVLPTSTLFIFGLLFLVFISIHFSVKISKLSNQVKNLSQKLAILNYHLEDTKADKKSEA</sequence>
<dbReference type="Pfam" id="PF10066">
    <property type="entry name" value="DUF2304"/>
    <property type="match status" value="1"/>
</dbReference>
<dbReference type="AlphaFoldDB" id="A0A1F7SME0"/>
<evidence type="ECO:0008006" key="4">
    <source>
        <dbReference type="Google" id="ProtNLM"/>
    </source>
</evidence>
<organism evidence="2 3">
    <name type="scientific">Candidatus Schekmanbacteria bacterium RIFCSPLOWO2_12_FULL_38_15</name>
    <dbReference type="NCBI Taxonomy" id="1817883"/>
    <lineage>
        <taxon>Bacteria</taxon>
        <taxon>Candidatus Schekmaniibacteriota</taxon>
    </lineage>
</organism>
<accession>A0A1F7SME0</accession>
<proteinExistence type="predicted"/>